<dbReference type="KEGG" id="vff:VITFI_CDS0450"/>
<organism evidence="2 3">
    <name type="scientific">Vitreoscilla filiformis</name>
    <dbReference type="NCBI Taxonomy" id="63"/>
    <lineage>
        <taxon>Bacteria</taxon>
        <taxon>Pseudomonadati</taxon>
        <taxon>Pseudomonadota</taxon>
        <taxon>Betaproteobacteria</taxon>
        <taxon>Neisseriales</taxon>
        <taxon>Neisseriaceae</taxon>
        <taxon>Vitreoscilla</taxon>
    </lineage>
</organism>
<dbReference type="PANTHER" id="PTHR38104">
    <property type="match status" value="1"/>
</dbReference>
<keyword evidence="3" id="KW-1185">Reference proteome</keyword>
<evidence type="ECO:0000259" key="1">
    <source>
        <dbReference type="Pfam" id="PF03872"/>
    </source>
</evidence>
<dbReference type="CDD" id="cd16328">
    <property type="entry name" value="RseA_N"/>
    <property type="match status" value="1"/>
</dbReference>
<dbReference type="EMBL" id="CP022423">
    <property type="protein sequence ID" value="ASM76229.1"/>
    <property type="molecule type" value="Genomic_DNA"/>
</dbReference>
<dbReference type="Proteomes" id="UP000199729">
    <property type="component" value="Chromosome"/>
</dbReference>
<feature type="domain" description="Anti sigma-E protein RseA N-terminal" evidence="1">
    <location>
        <begin position="1"/>
        <end position="76"/>
    </location>
</feature>
<dbReference type="InterPro" id="IPR052383">
    <property type="entry name" value="Anti-sigma-E_RseA-like"/>
</dbReference>
<gene>
    <name evidence="2" type="ORF">VITFI_CDS0450</name>
</gene>
<dbReference type="PANTHER" id="PTHR38104:SF1">
    <property type="entry name" value="ANTI-SIGMA-E FACTOR RSEA"/>
    <property type="match status" value="1"/>
</dbReference>
<dbReference type="InterPro" id="IPR036147">
    <property type="entry name" value="Anti-sigma_E_RseA_N_sf"/>
</dbReference>
<dbReference type="SUPFAM" id="SSF89069">
    <property type="entry name" value="N-terminal, cytoplasmic domain of anti-sigmaE factor RseA"/>
    <property type="match status" value="1"/>
</dbReference>
<dbReference type="AlphaFoldDB" id="A0A221KB71"/>
<evidence type="ECO:0000313" key="3">
    <source>
        <dbReference type="Proteomes" id="UP000199729"/>
    </source>
</evidence>
<proteinExistence type="predicted"/>
<accession>A0A221KB71</accession>
<name>A0A221KB71_VITFI</name>
<evidence type="ECO:0000313" key="2">
    <source>
        <dbReference type="EMBL" id="ASM76229.1"/>
    </source>
</evidence>
<sequence length="174" mass="18570">MSALIDGELAREDVARLCQDWRDDAELQEAWHAWSVVSDVMRSQELAAAVPRDRPLLAAIQARLAQEPVVLAPQAAPGLSHRLGWRMPAAMAAGCAMVVGALWVSSQPADLPEVWQALRGPSAQDVVRAAASASSADGWKTADYVQAHRQYAHVPGLATPDGFQPVVATTGTSR</sequence>
<protein>
    <recommendedName>
        <fullName evidence="1">Anti sigma-E protein RseA N-terminal domain-containing protein</fullName>
    </recommendedName>
</protein>
<reference evidence="2 3" key="1">
    <citation type="submission" date="2017-07" db="EMBL/GenBank/DDBJ databases">
        <title>Complete Genome Sequence of the cosmetic ferment Vitreoscilla filiformis (ATCC15551).</title>
        <authorList>
            <person name="Contreras S."/>
            <person name="Sagory-Zalkind P."/>
            <person name="Blanquart H."/>
            <person name="Iltis A."/>
            <person name="Morand S.C."/>
        </authorList>
    </citation>
    <scope>NUCLEOTIDE SEQUENCE [LARGE SCALE GENOMIC DNA]</scope>
    <source>
        <strain evidence="2 3">ATCC 15551</strain>
    </source>
</reference>
<dbReference type="GO" id="GO:0016989">
    <property type="term" value="F:sigma factor antagonist activity"/>
    <property type="evidence" value="ECO:0007669"/>
    <property type="project" value="InterPro"/>
</dbReference>
<dbReference type="InterPro" id="IPR005572">
    <property type="entry name" value="Anti-sigma_E_RseA_N"/>
</dbReference>
<dbReference type="Pfam" id="PF03872">
    <property type="entry name" value="RseA_N"/>
    <property type="match status" value="1"/>
</dbReference>
<dbReference type="Gene3D" id="1.10.10.880">
    <property type="entry name" value="Anti sigma-E protein RseA, N-terminal domain"/>
    <property type="match status" value="1"/>
</dbReference>